<accession>A0A1S8KQ76</accession>
<dbReference type="InterPro" id="IPR010982">
    <property type="entry name" value="Lambda_DNA-bd_dom_sf"/>
</dbReference>
<dbReference type="InterPro" id="IPR053163">
    <property type="entry name" value="HTH-type_regulator_Rgg"/>
</dbReference>
<organism evidence="2 3">
    <name type="scientific">Dolosigranulum pigrum</name>
    <dbReference type="NCBI Taxonomy" id="29394"/>
    <lineage>
        <taxon>Bacteria</taxon>
        <taxon>Bacillati</taxon>
        <taxon>Bacillota</taxon>
        <taxon>Bacilli</taxon>
        <taxon>Lactobacillales</taxon>
        <taxon>Carnobacteriaceae</taxon>
        <taxon>Dolosigranulum</taxon>
    </lineage>
</organism>
<dbReference type="Pfam" id="PF01381">
    <property type="entry name" value="HTH_3"/>
    <property type="match status" value="1"/>
</dbReference>
<comment type="caution">
    <text evidence="2">The sequence shown here is derived from an EMBL/GenBank/DDBJ whole genome shotgun (WGS) entry which is preliminary data.</text>
</comment>
<dbReference type="Proteomes" id="UP000190409">
    <property type="component" value="Unassembled WGS sequence"/>
</dbReference>
<sequence>MKIGTKFKQIRQDKHLTQADVAQGIISVSYLSKFEQNKVNISYNKLIQLIQRLNITIVEFEMFMNHDNLPSQADFYHDLHYAKQNQNLITINTIRDKQEELYHQTHNQRFLFNTIIANQEINRLSDLNYHTEDIQKIIDYLYQVNHWYTYEINLFGNALFCFPYADVKFLTRTLIKHLSSQNNRIYRRNDAALHILNICLLCIEKNKLSDARHFLAQLDQFTDTSYDYFEQVRKLALLGILKIREGHTEAGKAQAQEALDMMIQLGDHTSADRYRNYLNKTLDSCSSQ</sequence>
<dbReference type="AlphaFoldDB" id="A0A1S8KQ76"/>
<dbReference type="InterPro" id="IPR001387">
    <property type="entry name" value="Cro/C1-type_HTH"/>
</dbReference>
<name>A0A1S8KQ76_9LACT</name>
<dbReference type="Pfam" id="PF21259">
    <property type="entry name" value="Rgg_C"/>
    <property type="match status" value="1"/>
</dbReference>
<dbReference type="CDD" id="cd00093">
    <property type="entry name" value="HTH_XRE"/>
    <property type="match status" value="1"/>
</dbReference>
<dbReference type="GO" id="GO:0003677">
    <property type="term" value="F:DNA binding"/>
    <property type="evidence" value="ECO:0007669"/>
    <property type="project" value="InterPro"/>
</dbReference>
<dbReference type="Gene3D" id="1.25.40.10">
    <property type="entry name" value="Tetratricopeptide repeat domain"/>
    <property type="match status" value="1"/>
</dbReference>
<dbReference type="PROSITE" id="PS50943">
    <property type="entry name" value="HTH_CROC1"/>
    <property type="match status" value="1"/>
</dbReference>
<dbReference type="EMBL" id="MUYF01000003">
    <property type="protein sequence ID" value="OOL81862.1"/>
    <property type="molecule type" value="Genomic_DNA"/>
</dbReference>
<dbReference type="PANTHER" id="PTHR37038">
    <property type="entry name" value="TRANSCRIPTIONAL REGULATOR-RELATED"/>
    <property type="match status" value="1"/>
</dbReference>
<feature type="domain" description="HTH cro/C1-type" evidence="1">
    <location>
        <begin position="7"/>
        <end position="60"/>
    </location>
</feature>
<proteinExistence type="predicted"/>
<gene>
    <name evidence="2" type="ORF">BWX42_09245</name>
</gene>
<dbReference type="SUPFAM" id="SSF47413">
    <property type="entry name" value="lambda repressor-like DNA-binding domains"/>
    <property type="match status" value="1"/>
</dbReference>
<evidence type="ECO:0000313" key="2">
    <source>
        <dbReference type="EMBL" id="OOL81862.1"/>
    </source>
</evidence>
<protein>
    <recommendedName>
        <fullName evidence="1">HTH cro/C1-type domain-containing protein</fullName>
    </recommendedName>
</protein>
<evidence type="ECO:0000259" key="1">
    <source>
        <dbReference type="PROSITE" id="PS50943"/>
    </source>
</evidence>
<dbReference type="SMART" id="SM00530">
    <property type="entry name" value="HTH_XRE"/>
    <property type="match status" value="1"/>
</dbReference>
<dbReference type="NCBIfam" id="TIGR01716">
    <property type="entry name" value="RGG_Cterm"/>
    <property type="match status" value="1"/>
</dbReference>
<evidence type="ECO:0000313" key="3">
    <source>
        <dbReference type="Proteomes" id="UP000190409"/>
    </source>
</evidence>
<reference evidence="2 3" key="1">
    <citation type="submission" date="2017-01" db="EMBL/GenBank/DDBJ databases">
        <title>Complete Genome Sequence of Dolosigranulum pigrum isolated from a Patient with interstitial lung disease.</title>
        <authorList>
            <person name="Mukhopadhyay R."/>
            <person name="Joaquin J."/>
            <person name="Hogue R."/>
            <person name="Fitzgerald S."/>
            <person name="Jospin G."/>
            <person name="Eisen J.A."/>
            <person name="Chaturvedi V."/>
        </authorList>
    </citation>
    <scope>NUCLEOTIDE SEQUENCE [LARGE SCALE GENOMIC DNA]</scope>
    <source>
        <strain evidence="2 3">15S00348</strain>
    </source>
</reference>
<dbReference type="InterPro" id="IPR010057">
    <property type="entry name" value="Transcription_activator_Rgg_C"/>
</dbReference>
<dbReference type="InterPro" id="IPR011990">
    <property type="entry name" value="TPR-like_helical_dom_sf"/>
</dbReference>
<dbReference type="PANTHER" id="PTHR37038:SF12">
    <property type="entry name" value="TRANSCRIPTIONAL REGULATOR"/>
    <property type="match status" value="1"/>
</dbReference>